<evidence type="ECO:0000313" key="2">
    <source>
        <dbReference type="EMBL" id="KAD7479521.1"/>
    </source>
</evidence>
<proteinExistence type="predicted"/>
<sequence>MGRHSLSLVHSSLQTAQEHKHNKRPLACSDRRCTTAKSFTVHCIGPAYRFKASSFQIATSTSTLLLLMLFVATANGIVFDDSCCF</sequence>
<dbReference type="AlphaFoldDB" id="A0A5N6Q6E7"/>
<dbReference type="Proteomes" id="UP000326396">
    <property type="component" value="Linkage Group LG1"/>
</dbReference>
<keyword evidence="1" id="KW-0812">Transmembrane</keyword>
<protein>
    <submittedName>
        <fullName evidence="2">Uncharacterized protein</fullName>
    </submittedName>
</protein>
<comment type="caution">
    <text evidence="2">The sequence shown here is derived from an EMBL/GenBank/DDBJ whole genome shotgun (WGS) entry which is preliminary data.</text>
</comment>
<keyword evidence="1" id="KW-0472">Membrane</keyword>
<evidence type="ECO:0000256" key="1">
    <source>
        <dbReference type="SAM" id="Phobius"/>
    </source>
</evidence>
<evidence type="ECO:0000313" key="3">
    <source>
        <dbReference type="Proteomes" id="UP000326396"/>
    </source>
</evidence>
<name>A0A5N6Q6E7_9ASTR</name>
<keyword evidence="1" id="KW-1133">Transmembrane helix</keyword>
<reference evidence="2 3" key="1">
    <citation type="submission" date="2019-05" db="EMBL/GenBank/DDBJ databases">
        <title>Mikania micrantha, genome provides insights into the molecular mechanism of rapid growth.</title>
        <authorList>
            <person name="Liu B."/>
        </authorList>
    </citation>
    <scope>NUCLEOTIDE SEQUENCE [LARGE SCALE GENOMIC DNA]</scope>
    <source>
        <strain evidence="2">NLD-2019</strain>
        <tissue evidence="2">Leaf</tissue>
    </source>
</reference>
<organism evidence="2 3">
    <name type="scientific">Mikania micrantha</name>
    <name type="common">bitter vine</name>
    <dbReference type="NCBI Taxonomy" id="192012"/>
    <lineage>
        <taxon>Eukaryota</taxon>
        <taxon>Viridiplantae</taxon>
        <taxon>Streptophyta</taxon>
        <taxon>Embryophyta</taxon>
        <taxon>Tracheophyta</taxon>
        <taxon>Spermatophyta</taxon>
        <taxon>Magnoliopsida</taxon>
        <taxon>eudicotyledons</taxon>
        <taxon>Gunneridae</taxon>
        <taxon>Pentapetalae</taxon>
        <taxon>asterids</taxon>
        <taxon>campanulids</taxon>
        <taxon>Asterales</taxon>
        <taxon>Asteraceae</taxon>
        <taxon>Asteroideae</taxon>
        <taxon>Heliantheae alliance</taxon>
        <taxon>Eupatorieae</taxon>
        <taxon>Mikania</taxon>
    </lineage>
</organism>
<dbReference type="EMBL" id="SZYD01000001">
    <property type="protein sequence ID" value="KAD7479521.1"/>
    <property type="molecule type" value="Genomic_DNA"/>
</dbReference>
<gene>
    <name evidence="2" type="ORF">E3N88_02657</name>
</gene>
<keyword evidence="3" id="KW-1185">Reference proteome</keyword>
<feature type="transmembrane region" description="Helical" evidence="1">
    <location>
        <begin position="57"/>
        <end position="79"/>
    </location>
</feature>
<accession>A0A5N6Q6E7</accession>